<organism evidence="1 2">
    <name type="scientific">Faecalibacter rhinopitheci</name>
    <dbReference type="NCBI Taxonomy" id="2779678"/>
    <lineage>
        <taxon>Bacteria</taxon>
        <taxon>Pseudomonadati</taxon>
        <taxon>Bacteroidota</taxon>
        <taxon>Flavobacteriia</taxon>
        <taxon>Flavobacteriales</taxon>
        <taxon>Weeksellaceae</taxon>
        <taxon>Faecalibacter</taxon>
    </lineage>
</organism>
<accession>A0A8J7FYF9</accession>
<comment type="caution">
    <text evidence="1">The sequence shown here is derived from an EMBL/GenBank/DDBJ whole genome shotgun (WGS) entry which is preliminary data.</text>
</comment>
<evidence type="ECO:0008006" key="3">
    <source>
        <dbReference type="Google" id="ProtNLM"/>
    </source>
</evidence>
<sequence length="134" mass="15573">MKKILLLLILSMFCGCGESQCNDFHKIVLKQQSNIIIDRNYNTEKSSFALGTLKLKGRNLETNKSEYFHPDTRGWQPFAQYISIGDTVIKKKGEAIMYIYKKDTIVSISYENFCDKTKYDQNQVLKIMVRDSIK</sequence>
<evidence type="ECO:0000313" key="1">
    <source>
        <dbReference type="EMBL" id="MBF0597978.1"/>
    </source>
</evidence>
<dbReference type="RefSeq" id="WP_194183520.1">
    <property type="nucleotide sequence ID" value="NZ_JADGIK010000007.1"/>
</dbReference>
<dbReference type="PROSITE" id="PS51257">
    <property type="entry name" value="PROKAR_LIPOPROTEIN"/>
    <property type="match status" value="1"/>
</dbReference>
<dbReference type="AlphaFoldDB" id="A0A8J7FYF9"/>
<protein>
    <recommendedName>
        <fullName evidence="3">Lipoprotein</fullName>
    </recommendedName>
</protein>
<gene>
    <name evidence="1" type="ORF">IM532_11085</name>
</gene>
<keyword evidence="2" id="KW-1185">Reference proteome</keyword>
<dbReference type="Proteomes" id="UP000608754">
    <property type="component" value="Unassembled WGS sequence"/>
</dbReference>
<name>A0A8J7FYF9_9FLAO</name>
<reference evidence="1" key="1">
    <citation type="submission" date="2020-10" db="EMBL/GenBank/DDBJ databases">
        <authorList>
            <person name="Lu T."/>
            <person name="Wang Q."/>
            <person name="Han X."/>
        </authorList>
    </citation>
    <scope>NUCLEOTIDE SEQUENCE</scope>
    <source>
        <strain evidence="1">WQ 117</strain>
    </source>
</reference>
<proteinExistence type="predicted"/>
<evidence type="ECO:0000313" key="2">
    <source>
        <dbReference type="Proteomes" id="UP000608754"/>
    </source>
</evidence>
<dbReference type="EMBL" id="JADGIK010000007">
    <property type="protein sequence ID" value="MBF0597978.1"/>
    <property type="molecule type" value="Genomic_DNA"/>
</dbReference>